<evidence type="ECO:0000259" key="1">
    <source>
        <dbReference type="Pfam" id="PF18765"/>
    </source>
</evidence>
<dbReference type="InterPro" id="IPR043519">
    <property type="entry name" value="NT_sf"/>
</dbReference>
<dbReference type="PANTHER" id="PTHR43852">
    <property type="entry name" value="NUCLEOTIDYLTRANSFERASE"/>
    <property type="match status" value="1"/>
</dbReference>
<dbReference type="STRING" id="57664.SAMN05661003_12328"/>
<dbReference type="Pfam" id="PF18765">
    <property type="entry name" value="Polbeta"/>
    <property type="match status" value="1"/>
</dbReference>
<sequence>MEIIDQIISVLEGVEGLKLAIIYGSAVTGTMRGDSDVDIAVLFNHVLDAEQKIELSRLLAQTLRRDVDLVDLAELSGTILKQILCKGRVVIKKDLQALANLYKRMIYNQTDMMPYVIRTLEQRQQRFING</sequence>
<accession>A0A1G7EUG2</accession>
<evidence type="ECO:0000313" key="3">
    <source>
        <dbReference type="Proteomes" id="UP000243205"/>
    </source>
</evidence>
<dbReference type="Gene3D" id="3.30.460.10">
    <property type="entry name" value="Beta Polymerase, domain 2"/>
    <property type="match status" value="1"/>
</dbReference>
<keyword evidence="2" id="KW-0808">Transferase</keyword>
<dbReference type="PANTHER" id="PTHR43852:SF3">
    <property type="entry name" value="NUCLEOTIDYLTRANSFERASE"/>
    <property type="match status" value="1"/>
</dbReference>
<dbReference type="Proteomes" id="UP000243205">
    <property type="component" value="Unassembled WGS sequence"/>
</dbReference>
<proteinExistence type="predicted"/>
<evidence type="ECO:0000313" key="2">
    <source>
        <dbReference type="EMBL" id="SDE67251.1"/>
    </source>
</evidence>
<dbReference type="InterPro" id="IPR052930">
    <property type="entry name" value="TA_antitoxin_MntA"/>
</dbReference>
<name>A0A1G7EUG2_9BACT</name>
<dbReference type="CDD" id="cd05403">
    <property type="entry name" value="NT_KNTase_like"/>
    <property type="match status" value="1"/>
</dbReference>
<organism evidence="2 3">
    <name type="scientific">Desulfuromonas thiophila</name>
    <dbReference type="NCBI Taxonomy" id="57664"/>
    <lineage>
        <taxon>Bacteria</taxon>
        <taxon>Pseudomonadati</taxon>
        <taxon>Thermodesulfobacteriota</taxon>
        <taxon>Desulfuromonadia</taxon>
        <taxon>Desulfuromonadales</taxon>
        <taxon>Desulfuromonadaceae</taxon>
        <taxon>Desulfuromonas</taxon>
    </lineage>
</organism>
<dbReference type="NCBIfam" id="NF047752">
    <property type="entry name" value="MntA_antitoxin"/>
    <property type="match status" value="1"/>
</dbReference>
<dbReference type="GO" id="GO:0016740">
    <property type="term" value="F:transferase activity"/>
    <property type="evidence" value="ECO:0007669"/>
    <property type="project" value="UniProtKB-KW"/>
</dbReference>
<keyword evidence="3" id="KW-1185">Reference proteome</keyword>
<dbReference type="InterPro" id="IPR041633">
    <property type="entry name" value="Polbeta"/>
</dbReference>
<dbReference type="SUPFAM" id="SSF81301">
    <property type="entry name" value="Nucleotidyltransferase"/>
    <property type="match status" value="1"/>
</dbReference>
<protein>
    <submittedName>
        <fullName evidence="2">Predicted nucleotidyltransferase</fullName>
    </submittedName>
</protein>
<reference evidence="3" key="1">
    <citation type="submission" date="2016-10" db="EMBL/GenBank/DDBJ databases">
        <authorList>
            <person name="Varghese N."/>
            <person name="Submissions S."/>
        </authorList>
    </citation>
    <scope>NUCLEOTIDE SEQUENCE [LARGE SCALE GENOMIC DNA]</scope>
    <source>
        <strain evidence="3">DSM 8987</strain>
    </source>
</reference>
<feature type="domain" description="Polymerase beta nucleotidyltransferase" evidence="1">
    <location>
        <begin position="6"/>
        <end position="94"/>
    </location>
</feature>
<gene>
    <name evidence="2" type="ORF">SAMN05661003_12328</name>
</gene>
<dbReference type="AlphaFoldDB" id="A0A1G7EUG2"/>
<dbReference type="EMBL" id="FNAQ01000023">
    <property type="protein sequence ID" value="SDE67251.1"/>
    <property type="molecule type" value="Genomic_DNA"/>
</dbReference>
<dbReference type="RefSeq" id="WP_171906445.1">
    <property type="nucleotide sequence ID" value="NZ_FNAQ01000023.1"/>
</dbReference>